<organism evidence="1 2">
    <name type="scientific">Kipferlia bialata</name>
    <dbReference type="NCBI Taxonomy" id="797122"/>
    <lineage>
        <taxon>Eukaryota</taxon>
        <taxon>Metamonada</taxon>
        <taxon>Carpediemonas-like organisms</taxon>
        <taxon>Kipferlia</taxon>
    </lineage>
</organism>
<evidence type="ECO:0000313" key="2">
    <source>
        <dbReference type="Proteomes" id="UP000265618"/>
    </source>
</evidence>
<accession>A0A391NV89</accession>
<evidence type="ECO:0000313" key="1">
    <source>
        <dbReference type="EMBL" id="GCA65074.1"/>
    </source>
</evidence>
<dbReference type="AlphaFoldDB" id="A0A391NV89"/>
<keyword evidence="2" id="KW-1185">Reference proteome</keyword>
<reference evidence="1 2" key="1">
    <citation type="journal article" date="2018" name="PLoS ONE">
        <title>The draft genome of Kipferlia bialata reveals reductive genome evolution in fornicate parasites.</title>
        <authorList>
            <person name="Tanifuji G."/>
            <person name="Takabayashi S."/>
            <person name="Kume K."/>
            <person name="Takagi M."/>
            <person name="Nakayama T."/>
            <person name="Kamikawa R."/>
            <person name="Inagaki Y."/>
            <person name="Hashimoto T."/>
        </authorList>
    </citation>
    <scope>NUCLEOTIDE SEQUENCE [LARGE SCALE GENOMIC DNA]</scope>
    <source>
        <strain evidence="1">NY0173</strain>
    </source>
</reference>
<proteinExistence type="predicted"/>
<feature type="non-terminal residue" evidence="1">
    <location>
        <position position="1"/>
    </location>
</feature>
<dbReference type="Proteomes" id="UP000265618">
    <property type="component" value="Unassembled WGS sequence"/>
</dbReference>
<comment type="caution">
    <text evidence="1">The sequence shown here is derived from an EMBL/GenBank/DDBJ whole genome shotgun (WGS) entry which is preliminary data.</text>
</comment>
<dbReference type="EMBL" id="BDIP01009644">
    <property type="protein sequence ID" value="GCA65074.1"/>
    <property type="molecule type" value="Genomic_DNA"/>
</dbReference>
<gene>
    <name evidence="1" type="ORF">KIPB_016167</name>
</gene>
<protein>
    <submittedName>
        <fullName evidence="1">Uncharacterized protein</fullName>
    </submittedName>
</protein>
<name>A0A391NV89_9EUKA</name>
<sequence length="180" mass="19492">HIELSSRDAHVDSSEQMSEADIADHTLTPPLSVELAAPPASGTAVEAMPSVGQTLSTEPAQTQWTGLEELYVEPLIPIPSPADIFTTVREAVESSLMERGLLLSQPTDTDPVSYTGGIDPDLTRQGVQHLHTELRQQMDLEDSSFDTSTVQGVLSRLHTLLEDTIDTTAKGRASFIICRI</sequence>